<feature type="compositionally biased region" description="Pro residues" evidence="1">
    <location>
        <begin position="305"/>
        <end position="350"/>
    </location>
</feature>
<proteinExistence type="predicted"/>
<evidence type="ECO:0000256" key="1">
    <source>
        <dbReference type="SAM" id="MobiDB-lite"/>
    </source>
</evidence>
<dbReference type="STRING" id="1073574.GOARA_067_00320"/>
<feature type="compositionally biased region" description="Pro residues" evidence="1">
    <location>
        <begin position="86"/>
        <end position="152"/>
    </location>
</feature>
<dbReference type="EMBL" id="BAEE01000067">
    <property type="protein sequence ID" value="GAB11290.1"/>
    <property type="molecule type" value="Genomic_DNA"/>
</dbReference>
<feature type="region of interest" description="Disordered" evidence="1">
    <location>
        <begin position="284"/>
        <end position="365"/>
    </location>
</feature>
<keyword evidence="4" id="KW-1185">Reference proteome</keyword>
<organism evidence="3 4">
    <name type="scientific">Gordonia araii NBRC 100433</name>
    <dbReference type="NCBI Taxonomy" id="1073574"/>
    <lineage>
        <taxon>Bacteria</taxon>
        <taxon>Bacillati</taxon>
        <taxon>Actinomycetota</taxon>
        <taxon>Actinomycetes</taxon>
        <taxon>Mycobacteriales</taxon>
        <taxon>Gordoniaceae</taxon>
        <taxon>Gordonia</taxon>
    </lineage>
</organism>
<gene>
    <name evidence="3" type="ORF">GOARA_067_00320</name>
</gene>
<evidence type="ECO:0000313" key="4">
    <source>
        <dbReference type="Proteomes" id="UP000035088"/>
    </source>
</evidence>
<keyword evidence="2" id="KW-0732">Signal</keyword>
<dbReference type="PROSITE" id="PS51257">
    <property type="entry name" value="PROKAR_LIPOPROTEIN"/>
    <property type="match status" value="1"/>
</dbReference>
<feature type="signal peptide" evidence="2">
    <location>
        <begin position="1"/>
        <end position="23"/>
    </location>
</feature>
<reference evidence="3 4" key="1">
    <citation type="submission" date="2011-11" db="EMBL/GenBank/DDBJ databases">
        <title>Whole genome shotgun sequence of Gordonia araii NBRC 100433.</title>
        <authorList>
            <person name="Yoshida Y."/>
            <person name="Hosoyama A."/>
            <person name="Tsuchikane K."/>
            <person name="Katsumata H."/>
            <person name="Yamazaki S."/>
            <person name="Fujita N."/>
        </authorList>
    </citation>
    <scope>NUCLEOTIDE SEQUENCE [LARGE SCALE GENOMIC DNA]</scope>
    <source>
        <strain evidence="3 4">NBRC 100433</strain>
    </source>
</reference>
<accession>G7H651</accession>
<feature type="chain" id="PRO_5038696624" evidence="2">
    <location>
        <begin position="24"/>
        <end position="365"/>
    </location>
</feature>
<name>G7H651_9ACTN</name>
<comment type="caution">
    <text evidence="3">The sequence shown here is derived from an EMBL/GenBank/DDBJ whole genome shotgun (WGS) entry which is preliminary data.</text>
</comment>
<protein>
    <submittedName>
        <fullName evidence="3">Uncharacterized protein</fullName>
    </submittedName>
</protein>
<feature type="compositionally biased region" description="Low complexity" evidence="1">
    <location>
        <begin position="26"/>
        <end position="43"/>
    </location>
</feature>
<evidence type="ECO:0000313" key="3">
    <source>
        <dbReference type="EMBL" id="GAB11290.1"/>
    </source>
</evidence>
<sequence length="365" mass="37145">MRRTRIALGALTVALLVTVAACSSDENASAPSSAPSAANAGSPRVAMHECQEIPGDGRIYRSGSRLTFSRGSMLVAIPKDRSAKPKPTPSSPPPAGPVAPPAPPPNVLPPPAPAPQYPPAPQVPPAPQYPPAPQAPPAPQYPPLAPQYPNYPPAHHSPRHGGAVVPVTKGPEAPSSDTDECVSLTRWGPASPEVPPDGLLFTFRGTGTEGGQISFPAVALTGGVLPPIGQEKPRVGPLVETIPADIGVSLGGKYYLATGCPLKIVAMSPTRAAGHFACPSAIPMRENPLAPNDANRNPDDEAEDPPPPPQRPGPPAPGQPAPPAPGQPAPPAPGQPAPPAPGRPAPPAPANPDATHISGWFEVKP</sequence>
<dbReference type="RefSeq" id="WP_007323365.1">
    <property type="nucleotide sequence ID" value="NZ_BAEE01000067.1"/>
</dbReference>
<dbReference type="Proteomes" id="UP000035088">
    <property type="component" value="Unassembled WGS sequence"/>
</dbReference>
<evidence type="ECO:0000256" key="2">
    <source>
        <dbReference type="SAM" id="SignalP"/>
    </source>
</evidence>
<feature type="region of interest" description="Disordered" evidence="1">
    <location>
        <begin position="78"/>
        <end position="181"/>
    </location>
</feature>
<dbReference type="AlphaFoldDB" id="G7H651"/>
<feature type="region of interest" description="Disordered" evidence="1">
    <location>
        <begin position="26"/>
        <end position="45"/>
    </location>
</feature>